<feature type="compositionally biased region" description="Pro residues" evidence="1">
    <location>
        <begin position="650"/>
        <end position="664"/>
    </location>
</feature>
<proteinExistence type="predicted"/>
<gene>
    <name evidence="3" type="ORF">Tci_026987</name>
</gene>
<dbReference type="CDD" id="cd09272">
    <property type="entry name" value="RNase_HI_RT_Ty1"/>
    <property type="match status" value="1"/>
</dbReference>
<dbReference type="PANTHER" id="PTHR11439">
    <property type="entry name" value="GAG-POL-RELATED RETROTRANSPOSON"/>
    <property type="match status" value="1"/>
</dbReference>
<feature type="domain" description="Reverse transcriptase Ty1/copia-type" evidence="2">
    <location>
        <begin position="143"/>
        <end position="216"/>
    </location>
</feature>
<feature type="compositionally biased region" description="Acidic residues" evidence="1">
    <location>
        <begin position="605"/>
        <end position="637"/>
    </location>
</feature>
<feature type="region of interest" description="Disordered" evidence="1">
    <location>
        <begin position="690"/>
        <end position="724"/>
    </location>
</feature>
<comment type="caution">
    <text evidence="3">The sequence shown here is derived from an EMBL/GenBank/DDBJ whole genome shotgun (WGS) entry which is preliminary data.</text>
</comment>
<organism evidence="3">
    <name type="scientific">Tanacetum cinerariifolium</name>
    <name type="common">Dalmatian daisy</name>
    <name type="synonym">Chrysanthemum cinerariifolium</name>
    <dbReference type="NCBI Taxonomy" id="118510"/>
    <lineage>
        <taxon>Eukaryota</taxon>
        <taxon>Viridiplantae</taxon>
        <taxon>Streptophyta</taxon>
        <taxon>Embryophyta</taxon>
        <taxon>Tracheophyta</taxon>
        <taxon>Spermatophyta</taxon>
        <taxon>Magnoliopsida</taxon>
        <taxon>eudicotyledons</taxon>
        <taxon>Gunneridae</taxon>
        <taxon>Pentapetalae</taxon>
        <taxon>asterids</taxon>
        <taxon>campanulids</taxon>
        <taxon>Asterales</taxon>
        <taxon>Asteraceae</taxon>
        <taxon>Asteroideae</taxon>
        <taxon>Anthemideae</taxon>
        <taxon>Anthemidinae</taxon>
        <taxon>Tanacetum</taxon>
    </lineage>
</organism>
<dbReference type="EMBL" id="BKCJ010003425">
    <property type="protein sequence ID" value="GEU55009.1"/>
    <property type="molecule type" value="Genomic_DNA"/>
</dbReference>
<dbReference type="InterPro" id="IPR013103">
    <property type="entry name" value="RVT_2"/>
</dbReference>
<dbReference type="PANTHER" id="PTHR11439:SF463">
    <property type="entry name" value="REVERSE TRANSCRIPTASE TY1_COPIA-TYPE DOMAIN-CONTAINING PROTEIN"/>
    <property type="match status" value="1"/>
</dbReference>
<dbReference type="AlphaFoldDB" id="A0A6L2L178"/>
<evidence type="ECO:0000313" key="3">
    <source>
        <dbReference type="EMBL" id="GEU55009.1"/>
    </source>
</evidence>
<accession>A0A6L2L178</accession>
<feature type="region of interest" description="Disordered" evidence="1">
    <location>
        <begin position="562"/>
        <end position="664"/>
    </location>
</feature>
<sequence>MTIKVLKDLTSLSLNELIENLKVYEMIIKKDSEIVKDKGEIKSLALKAKKESSDKKSLSFKSEDEEYAMAVRDFKKLFKRRESLNVTFVETPPPSKTSPLVDDDLDEEEELVPHRKSTISIGTKWAYENKLDEKDIVEIRLDFKLFQMDIKSAFPNGFINEEVYMPQPSGFIDFKKPNHVYKLKKALYGPKKAPKAWLDVMFCICLCACFQEDPKTSHLEVVKRIFKYVEGTMHLGLWYPKGIDTETVVYFDSDHAGDYVDRKSTSGICTFVGSCLTSWLSKKQTTLAISMIEVEYTYIKSKDIDLWQVIQNGNFVFEMEDPETNMIKETPYELLKDDDKKQLGKNNESKMTLYNTLPRKEYERVFMSKIAKEFSISNEETINSGFNRFNAIVTSCKSLDQDYYSKNYVRKFLHDLLLKWKANVTTIEEAQDLAILPFGELISNFKDCEMILENDGVASKTTREMVKPLIHKSKVTRDQTSEDSDSQGGSNEYVDEAEAFKLMARNFRMFFPKGHFISKCPNPRKTRLLPKELRVIVKMEMNLQMTHLVSWRLNLRRVSRDDEAPIEDQPLPADASPTTLSPSYVTDFDPEEDPEEDPANYPDDREYDEEEKSFEDDANDEDEEEAFEDEDKEEEEEHLAPADSTTLLIPSPPLPVPSSPLPLPSLPTHTSATYAEAPLGYKAAMIQWSTTSPSTHHSSEIPSPPLLLPSTTHRDDLPEADMPL</sequence>
<feature type="region of interest" description="Disordered" evidence="1">
    <location>
        <begin position="470"/>
        <end position="491"/>
    </location>
</feature>
<name>A0A6L2L178_TANCI</name>
<evidence type="ECO:0000256" key="1">
    <source>
        <dbReference type="SAM" id="MobiDB-lite"/>
    </source>
</evidence>
<evidence type="ECO:0000259" key="2">
    <source>
        <dbReference type="Pfam" id="PF07727"/>
    </source>
</evidence>
<protein>
    <submittedName>
        <fullName evidence="3">Retrovirus-related Pol polyprotein from transposon TNT 1-94</fullName>
    </submittedName>
</protein>
<dbReference type="Pfam" id="PF07727">
    <property type="entry name" value="RVT_2"/>
    <property type="match status" value="1"/>
</dbReference>
<feature type="compositionally biased region" description="Acidic residues" evidence="1">
    <location>
        <begin position="588"/>
        <end position="598"/>
    </location>
</feature>
<reference evidence="3" key="1">
    <citation type="journal article" date="2019" name="Sci. Rep.">
        <title>Draft genome of Tanacetum cinerariifolium, the natural source of mosquito coil.</title>
        <authorList>
            <person name="Yamashiro T."/>
            <person name="Shiraishi A."/>
            <person name="Satake H."/>
            <person name="Nakayama K."/>
        </authorList>
    </citation>
    <scope>NUCLEOTIDE SEQUENCE</scope>
</reference>